<dbReference type="PaxDb" id="4097-A0A1S4AES3"/>
<keyword evidence="1" id="KW-1133">Transmembrane helix</keyword>
<protein>
    <submittedName>
        <fullName evidence="2">Fruit-specific protein-like</fullName>
    </submittedName>
</protein>
<dbReference type="OrthoDB" id="1289950at2759"/>
<keyword evidence="1" id="KW-0472">Membrane</keyword>
<gene>
    <name evidence="2" type="primary">LOC107796818</name>
</gene>
<organism evidence="2">
    <name type="scientific">Nicotiana tabacum</name>
    <name type="common">Common tobacco</name>
    <dbReference type="NCBI Taxonomy" id="4097"/>
    <lineage>
        <taxon>Eukaryota</taxon>
        <taxon>Viridiplantae</taxon>
        <taxon>Streptophyta</taxon>
        <taxon>Embryophyta</taxon>
        <taxon>Tracheophyta</taxon>
        <taxon>Spermatophyta</taxon>
        <taxon>Magnoliopsida</taxon>
        <taxon>eudicotyledons</taxon>
        <taxon>Gunneridae</taxon>
        <taxon>Pentapetalae</taxon>
        <taxon>asterids</taxon>
        <taxon>lamiids</taxon>
        <taxon>Solanales</taxon>
        <taxon>Solanaceae</taxon>
        <taxon>Nicotianoideae</taxon>
        <taxon>Nicotianeae</taxon>
        <taxon>Nicotiana</taxon>
    </lineage>
</organism>
<dbReference type="AlphaFoldDB" id="A0A1S4AES3"/>
<name>A0A1S4AES3_TOBAC</name>
<proteinExistence type="predicted"/>
<dbReference type="KEGG" id="nta:107796818"/>
<sequence>MAGGGRPTLMLTFFLIALFVITTVNLTKMEVMALREIPQQIAVIKRNMFSLTGACTDHCNKDSDCSESYYCRQCVYGVVFAYGVCL</sequence>
<evidence type="ECO:0000256" key="1">
    <source>
        <dbReference type="SAM" id="Phobius"/>
    </source>
</evidence>
<dbReference type="RefSeq" id="XP_016475124.1">
    <property type="nucleotide sequence ID" value="XM_016619638.1"/>
</dbReference>
<accession>A0A1S4AES3</accession>
<reference evidence="2" key="1">
    <citation type="submission" date="2025-08" db="UniProtKB">
        <authorList>
            <consortium name="RefSeq"/>
        </authorList>
    </citation>
    <scope>IDENTIFICATION</scope>
</reference>
<dbReference type="OMA" id="DCSTAYL"/>
<evidence type="ECO:0000313" key="2">
    <source>
        <dbReference type="RefSeq" id="XP_016475124.1"/>
    </source>
</evidence>
<keyword evidence="1" id="KW-0812">Transmembrane</keyword>
<feature type="transmembrane region" description="Helical" evidence="1">
    <location>
        <begin position="6"/>
        <end position="26"/>
    </location>
</feature>